<organism evidence="3 4">
    <name type="scientific">Fimbriiglobus ruber</name>
    <dbReference type="NCBI Taxonomy" id="1908690"/>
    <lineage>
        <taxon>Bacteria</taxon>
        <taxon>Pseudomonadati</taxon>
        <taxon>Planctomycetota</taxon>
        <taxon>Planctomycetia</taxon>
        <taxon>Gemmatales</taxon>
        <taxon>Gemmataceae</taxon>
        <taxon>Fimbriiglobus</taxon>
    </lineage>
</organism>
<dbReference type="RefSeq" id="WP_088257533.1">
    <property type="nucleotide sequence ID" value="NZ_NIDE01000014.1"/>
</dbReference>
<sequence>MSTGKISVSQLTLYNPARLKDAEVVAAFVARQAVFDRILADLIAEKPDSRAQHHLVVGQRGMGKSLLLARLAAELRTNADLSKRFVPLVFAEEQYAVDRLSKFWLNCLDSLADAAERVGDTATSNRIDAIVQASKSQPGGTATKDAVPARAALQALLKEAEESGKRLVLLVDNLQLVFERIAEIEQHALRELLMRPGSPILVGASPSPPPESQDYGAAFYDHFKIHYLKPLSADEMREMMLKLGEITGRADVRDKVMAHPERLKALRDLTGGNPRTVVTLFFLYAEDFSPSVFIDLENLLDRVTPLYKARIEELAEQQQVVVSAVADHWAPIPARTISESTGLPMTTISGQLDRLEKIGFVEKVELFEQSSTGFQIAERFFNVWFLMRSASRRQRREVEFLVRFIESFYEAKDRPRLAQHLMNERDYSPDRHLFARALACTLAPNDKEELARHAELDALRQKATEARRELEKVIDFSKLHPATLAFDDLREKLMALVPTDAHVTPEKFAEQILGDRQMFMRGERDKLATTVGKLSTEQVDTVLKSCRDARELDVRKYGEVSVEWFRQWLATGQLRSVKDIEDWNRTFLKTDKYRTLRMLVSFIQPLIGSRLSQDVRSHVQSLLAPQNNTHFLMWFNWGCILQENLGWYSEAEAAYRKAIAIDPRVAYAWNNLGFLLQDDLGRYVEAEDAYRKALELNPQLDKPLLGLGKLLQDHLGRYEEAEDAYRKALELNPLNGESWNGLGNLYCDHLHRYSDAIFSFTKTLDIDGGNEYARHNLVFLFRDFMDNMLVAKQIFEPLRNKHEQECKDTLYLHEAIFAAYDANWGLCRDSLTKGINIIGQRFPYTSDDDWFRTSAVLLHLNYGEELLAFLRERGDDARLRPWYEALSALHRGDRRYLQNIPVEVRTTAEYYFDQIEKRLNALPEKTRRRPMPKPAKKRRKS</sequence>
<feature type="compositionally biased region" description="Basic residues" evidence="1">
    <location>
        <begin position="926"/>
        <end position="941"/>
    </location>
</feature>
<proteinExistence type="predicted"/>
<dbReference type="SUPFAM" id="SSF52540">
    <property type="entry name" value="P-loop containing nucleoside triphosphate hydrolases"/>
    <property type="match status" value="1"/>
</dbReference>
<dbReference type="Gene3D" id="1.25.40.10">
    <property type="entry name" value="Tetratricopeptide repeat domain"/>
    <property type="match status" value="2"/>
</dbReference>
<dbReference type="Proteomes" id="UP000214646">
    <property type="component" value="Unassembled WGS sequence"/>
</dbReference>
<feature type="region of interest" description="Disordered" evidence="1">
    <location>
        <begin position="922"/>
        <end position="941"/>
    </location>
</feature>
<evidence type="ECO:0000313" key="4">
    <source>
        <dbReference type="Proteomes" id="UP000214646"/>
    </source>
</evidence>
<dbReference type="InterPro" id="IPR036388">
    <property type="entry name" value="WH-like_DNA-bd_sf"/>
</dbReference>
<protein>
    <submittedName>
        <fullName evidence="3">GTP cyclohydrolase III (Methanopterin)</fullName>
    </submittedName>
</protein>
<dbReference type="Pfam" id="PF13424">
    <property type="entry name" value="TPR_12"/>
    <property type="match status" value="1"/>
</dbReference>
<keyword evidence="4" id="KW-1185">Reference proteome</keyword>
<dbReference type="GO" id="GO:0016787">
    <property type="term" value="F:hydrolase activity"/>
    <property type="evidence" value="ECO:0007669"/>
    <property type="project" value="UniProtKB-KW"/>
</dbReference>
<dbReference type="Gene3D" id="3.40.50.300">
    <property type="entry name" value="P-loop containing nucleotide triphosphate hydrolases"/>
    <property type="match status" value="1"/>
</dbReference>
<dbReference type="Gene3D" id="1.10.10.10">
    <property type="entry name" value="Winged helix-like DNA-binding domain superfamily/Winged helix DNA-binding domain"/>
    <property type="match status" value="1"/>
</dbReference>
<dbReference type="InterPro" id="IPR036390">
    <property type="entry name" value="WH_DNA-bd_sf"/>
</dbReference>
<evidence type="ECO:0000313" key="3">
    <source>
        <dbReference type="EMBL" id="OWK37663.1"/>
    </source>
</evidence>
<evidence type="ECO:0000256" key="1">
    <source>
        <dbReference type="SAM" id="MobiDB-lite"/>
    </source>
</evidence>
<reference evidence="4" key="1">
    <citation type="submission" date="2017-06" db="EMBL/GenBank/DDBJ databases">
        <title>Genome analysis of Fimbriiglobus ruber SP5, the first member of the order Planctomycetales with confirmed chitinolytic capability.</title>
        <authorList>
            <person name="Ravin N.V."/>
            <person name="Rakitin A.L."/>
            <person name="Ivanova A.A."/>
            <person name="Beletsky A.V."/>
            <person name="Kulichevskaya I.S."/>
            <person name="Mardanov A.V."/>
            <person name="Dedysh S.N."/>
        </authorList>
    </citation>
    <scope>NUCLEOTIDE SEQUENCE [LARGE SCALE GENOMIC DNA]</scope>
    <source>
        <strain evidence="4">SP5</strain>
    </source>
</reference>
<dbReference type="Pfam" id="PF13181">
    <property type="entry name" value="TPR_8"/>
    <property type="match status" value="1"/>
</dbReference>
<evidence type="ECO:0000259" key="2">
    <source>
        <dbReference type="Pfam" id="PF13191"/>
    </source>
</evidence>
<name>A0A225D9L4_9BACT</name>
<dbReference type="PANTHER" id="PTHR12558:SF13">
    <property type="entry name" value="CELL DIVISION CYCLE PROTEIN 27 HOMOLOG"/>
    <property type="match status" value="1"/>
</dbReference>
<dbReference type="PANTHER" id="PTHR12558">
    <property type="entry name" value="CELL DIVISION CYCLE 16,23,27"/>
    <property type="match status" value="1"/>
</dbReference>
<dbReference type="InterPro" id="IPR019734">
    <property type="entry name" value="TPR_rpt"/>
</dbReference>
<dbReference type="InterPro" id="IPR011990">
    <property type="entry name" value="TPR-like_helical_dom_sf"/>
</dbReference>
<dbReference type="AlphaFoldDB" id="A0A225D9L4"/>
<dbReference type="Pfam" id="PF13191">
    <property type="entry name" value="AAA_16"/>
    <property type="match status" value="1"/>
</dbReference>
<dbReference type="SUPFAM" id="SSF48452">
    <property type="entry name" value="TPR-like"/>
    <property type="match status" value="1"/>
</dbReference>
<dbReference type="SUPFAM" id="SSF46785">
    <property type="entry name" value="Winged helix' DNA-binding domain"/>
    <property type="match status" value="1"/>
</dbReference>
<gene>
    <name evidence="3" type="ORF">FRUB_06783</name>
</gene>
<dbReference type="InterPro" id="IPR041664">
    <property type="entry name" value="AAA_16"/>
</dbReference>
<keyword evidence="3" id="KW-0378">Hydrolase</keyword>
<dbReference type="OrthoDB" id="241205at2"/>
<comment type="caution">
    <text evidence="3">The sequence shown here is derived from an EMBL/GenBank/DDBJ whole genome shotgun (WGS) entry which is preliminary data.</text>
</comment>
<dbReference type="SMART" id="SM00028">
    <property type="entry name" value="TPR"/>
    <property type="match status" value="4"/>
</dbReference>
<accession>A0A225D9L4</accession>
<dbReference type="EMBL" id="NIDE01000014">
    <property type="protein sequence ID" value="OWK37663.1"/>
    <property type="molecule type" value="Genomic_DNA"/>
</dbReference>
<feature type="domain" description="Orc1-like AAA ATPase" evidence="2">
    <location>
        <begin position="28"/>
        <end position="198"/>
    </location>
</feature>
<dbReference type="InterPro" id="IPR027417">
    <property type="entry name" value="P-loop_NTPase"/>
</dbReference>